<reference evidence="1" key="1">
    <citation type="journal article" date="2015" name="Proc. Natl. Acad. Sci. U.S.A.">
        <title>Bacterial clade with the ribosomal RNA operon on a small plasmid rather than the chromosome.</title>
        <authorList>
            <person name="Anda M."/>
            <person name="Ohtsubo Y."/>
            <person name="Okubo T."/>
            <person name="Sugawara M."/>
            <person name="Nagata Y."/>
            <person name="Tsuda M."/>
            <person name="Minamisawa K."/>
            <person name="Mitsui H."/>
        </authorList>
    </citation>
    <scope>NUCLEOTIDE SEQUENCE</scope>
    <source>
        <strain evidence="1">DSM 15513</strain>
    </source>
</reference>
<protein>
    <recommendedName>
        <fullName evidence="2">DUF1826 domain-containing protein</fullName>
    </recommendedName>
</protein>
<name>A0A0P0Z974_9HYPH</name>
<dbReference type="InterPro" id="IPR014955">
    <property type="entry name" value="DUF1826"/>
</dbReference>
<sequence>MEDAPVIRLDACPSVLETLNQYSTELAVWQRPLPDYYQWLGALPVECLPRLRWTGLAKDVYAAVDEACEESGTPDGLDRTCLLLDIASLASRFSDVLKSDRIAVRLDVNRGQTCPRWHRDAVTARLLCTLRGPGTEFHDVSSGVETPEIFRMACGEVGIVRGTNWAGAAHMRLLHRSPPATIGPSRLLLVIELVELDDNGERHPT</sequence>
<evidence type="ECO:0008006" key="2">
    <source>
        <dbReference type="Google" id="ProtNLM"/>
    </source>
</evidence>
<proteinExistence type="predicted"/>
<dbReference type="EMBL" id="LC066396">
    <property type="protein sequence ID" value="BAT31020.1"/>
    <property type="molecule type" value="Genomic_DNA"/>
</dbReference>
<organism evidence="1">
    <name type="scientific">Fulvimarina pelagi</name>
    <dbReference type="NCBI Taxonomy" id="217511"/>
    <lineage>
        <taxon>Bacteria</taxon>
        <taxon>Pseudomonadati</taxon>
        <taxon>Pseudomonadota</taxon>
        <taxon>Alphaproteobacteria</taxon>
        <taxon>Hyphomicrobiales</taxon>
        <taxon>Aurantimonadaceae</taxon>
        <taxon>Fulvimarina</taxon>
    </lineage>
</organism>
<accession>A0A0P0Z974</accession>
<dbReference type="Pfam" id="PF08856">
    <property type="entry name" value="DUF1826"/>
    <property type="match status" value="1"/>
</dbReference>
<evidence type="ECO:0000313" key="1">
    <source>
        <dbReference type="EMBL" id="BAT31020.1"/>
    </source>
</evidence>
<dbReference type="AlphaFoldDB" id="A0A0P0Z974"/>